<dbReference type="Proteomes" id="UP000198233">
    <property type="component" value="Chromosome"/>
</dbReference>
<protein>
    <recommendedName>
        <fullName evidence="4">DUF4296 domain-containing protein</fullName>
    </recommendedName>
</protein>
<dbReference type="KEGG" id="smav:CFF01_02255"/>
<dbReference type="RefSeq" id="WP_088903717.1">
    <property type="nucleotide sequence ID" value="NZ_CP022272.1"/>
</dbReference>
<feature type="chain" id="PRO_5042093464" description="DUF4296 domain-containing protein" evidence="1">
    <location>
        <begin position="26"/>
        <end position="126"/>
    </location>
</feature>
<dbReference type="EMBL" id="CP022272">
    <property type="protein sequence ID" value="ASJ95500.1"/>
    <property type="molecule type" value="Genomic_DNA"/>
</dbReference>
<accession>A0AAC9XM35</accession>
<keyword evidence="1" id="KW-0732">Signal</keyword>
<evidence type="ECO:0000313" key="3">
    <source>
        <dbReference type="Proteomes" id="UP000198233"/>
    </source>
</evidence>
<reference evidence="2 3" key="1">
    <citation type="submission" date="2017-06" db="EMBL/GenBank/DDBJ databases">
        <title>Complete genome sequence of Shewanella marisflavi EP1 associated with anaerobic 2,4-dinitrotoluene reduction and salt tolerance.</title>
        <authorList>
            <person name="Huang J."/>
        </authorList>
    </citation>
    <scope>NUCLEOTIDE SEQUENCE [LARGE SCALE GENOMIC DNA]</scope>
    <source>
        <strain evidence="2 3">EP1</strain>
    </source>
</reference>
<gene>
    <name evidence="2" type="ORF">CFF01_02255</name>
</gene>
<feature type="signal peptide" evidence="1">
    <location>
        <begin position="1"/>
        <end position="25"/>
    </location>
</feature>
<evidence type="ECO:0008006" key="4">
    <source>
        <dbReference type="Google" id="ProtNLM"/>
    </source>
</evidence>
<proteinExistence type="predicted"/>
<organism evidence="2 3">
    <name type="scientific">Shewanella marisflavi</name>
    <dbReference type="NCBI Taxonomy" id="260364"/>
    <lineage>
        <taxon>Bacteria</taxon>
        <taxon>Pseudomonadati</taxon>
        <taxon>Pseudomonadota</taxon>
        <taxon>Gammaproteobacteria</taxon>
        <taxon>Alteromonadales</taxon>
        <taxon>Shewanellaceae</taxon>
        <taxon>Shewanella</taxon>
    </lineage>
</organism>
<dbReference type="AlphaFoldDB" id="A0AAC9XM35"/>
<evidence type="ECO:0000256" key="1">
    <source>
        <dbReference type="SAM" id="SignalP"/>
    </source>
</evidence>
<dbReference type="PROSITE" id="PS51257">
    <property type="entry name" value="PROKAR_LIPOPROTEIN"/>
    <property type="match status" value="1"/>
</dbReference>
<evidence type="ECO:0000313" key="2">
    <source>
        <dbReference type="EMBL" id="ASJ95500.1"/>
    </source>
</evidence>
<sequence length="126" mass="13910">MRYPFSLALLIAFLLTGCADSPALSEEESQAQSQVQTQTQAQTEQQELGIMVQALQQAIATPSAEHLEVIARYGTDSRYYVMIRGWLVQQLSGLESQLAAHGDQAPEALRAQAEHLKAAIRRIDLE</sequence>
<name>A0AAC9XM35_9GAMM</name>